<name>A0ABU4NZZ5_9ACTN</name>
<dbReference type="Proteomes" id="UP001271274">
    <property type="component" value="Unassembled WGS sequence"/>
</dbReference>
<reference evidence="2 3" key="1">
    <citation type="journal article" date="2023" name="Microb. Genom.">
        <title>Mesoterricola silvestris gen. nov., sp. nov., Mesoterricola sediminis sp. nov., Geothrix oryzae sp. nov., Geothrix edaphica sp. nov., Geothrix rubra sp. nov., and Geothrix limicola sp. nov., six novel members of Acidobacteriota isolated from soils.</title>
        <authorList>
            <person name="Weisberg A.J."/>
            <person name="Pearce E."/>
            <person name="Kramer C.G."/>
            <person name="Chang J.H."/>
            <person name="Clarke C.R."/>
        </authorList>
    </citation>
    <scope>NUCLEOTIDE SEQUENCE [LARGE SCALE GENOMIC DNA]</scope>
    <source>
        <strain evidence="2 3">ID09-01A</strain>
    </source>
</reference>
<feature type="non-terminal residue" evidence="2">
    <location>
        <position position="74"/>
    </location>
</feature>
<protein>
    <submittedName>
        <fullName evidence="2">Alpha-amylase family glycosyl hydrolase</fullName>
    </submittedName>
</protein>
<dbReference type="InterPro" id="IPR017853">
    <property type="entry name" value="GH"/>
</dbReference>
<dbReference type="Gene3D" id="3.20.20.80">
    <property type="entry name" value="Glycosidases"/>
    <property type="match status" value="1"/>
</dbReference>
<keyword evidence="2" id="KW-0378">Hydrolase</keyword>
<comment type="caution">
    <text evidence="2">The sequence shown here is derived from an EMBL/GenBank/DDBJ whole genome shotgun (WGS) entry which is preliminary data.</text>
</comment>
<accession>A0ABU4NZZ5</accession>
<dbReference type="GO" id="GO:0016787">
    <property type="term" value="F:hydrolase activity"/>
    <property type="evidence" value="ECO:0007669"/>
    <property type="project" value="UniProtKB-KW"/>
</dbReference>
<dbReference type="PANTHER" id="PTHR10357">
    <property type="entry name" value="ALPHA-AMYLASE FAMILY MEMBER"/>
    <property type="match status" value="1"/>
</dbReference>
<dbReference type="RefSeq" id="WP_319059132.1">
    <property type="nucleotide sequence ID" value="NZ_JARAUR010000871.1"/>
</dbReference>
<gene>
    <name evidence="2" type="ORF">PV662_48380</name>
</gene>
<feature type="domain" description="Glycosyl hydrolase family 13 catalytic" evidence="1">
    <location>
        <begin position="32"/>
        <end position="74"/>
    </location>
</feature>
<evidence type="ECO:0000259" key="1">
    <source>
        <dbReference type="Pfam" id="PF00128"/>
    </source>
</evidence>
<evidence type="ECO:0000313" key="2">
    <source>
        <dbReference type="EMBL" id="MDX3707353.1"/>
    </source>
</evidence>
<dbReference type="PANTHER" id="PTHR10357:SF219">
    <property type="entry name" value="MALTOSE ALPHA-D-GLUCOSYLTRANSFERASE"/>
    <property type="match status" value="1"/>
</dbReference>
<dbReference type="EMBL" id="JARAYU010000077">
    <property type="protein sequence ID" value="MDX3707353.1"/>
    <property type="molecule type" value="Genomic_DNA"/>
</dbReference>
<proteinExistence type="predicted"/>
<organism evidence="2 3">
    <name type="scientific">Streptomyces europaeiscabiei</name>
    <dbReference type="NCBI Taxonomy" id="146819"/>
    <lineage>
        <taxon>Bacteria</taxon>
        <taxon>Bacillati</taxon>
        <taxon>Actinomycetota</taxon>
        <taxon>Actinomycetes</taxon>
        <taxon>Kitasatosporales</taxon>
        <taxon>Streptomycetaceae</taxon>
        <taxon>Streptomyces</taxon>
    </lineage>
</organism>
<dbReference type="SUPFAM" id="SSF51445">
    <property type="entry name" value="(Trans)glycosidases"/>
    <property type="match status" value="1"/>
</dbReference>
<sequence length="74" mass="8628">MTTNKPIPDTFEDTPQRDRDPDWFKRAVFYEVLVRSFQDSDGDGIGDLKGLTAKLDYLQWLGIDCIWLPPFFKS</sequence>
<dbReference type="InterPro" id="IPR006047">
    <property type="entry name" value="GH13_cat_dom"/>
</dbReference>
<keyword evidence="3" id="KW-1185">Reference proteome</keyword>
<evidence type="ECO:0000313" key="3">
    <source>
        <dbReference type="Proteomes" id="UP001271274"/>
    </source>
</evidence>
<dbReference type="Pfam" id="PF00128">
    <property type="entry name" value="Alpha-amylase"/>
    <property type="match status" value="1"/>
</dbReference>